<dbReference type="PANTHER" id="PTHR43386:SF1">
    <property type="entry name" value="D,D-DIPEPTIDE TRANSPORT SYSTEM PERMEASE PROTEIN DDPC-RELATED"/>
    <property type="match status" value="1"/>
</dbReference>
<accession>A0A2K2FE93</accession>
<dbReference type="EMBL" id="NIOJ01000022">
    <property type="protein sequence ID" value="PNT99033.1"/>
    <property type="molecule type" value="Genomic_DNA"/>
</dbReference>
<evidence type="ECO:0000256" key="5">
    <source>
        <dbReference type="ARBA" id="ARBA00022989"/>
    </source>
</evidence>
<dbReference type="PROSITE" id="PS00626">
    <property type="entry name" value="RCC1_2"/>
    <property type="match status" value="1"/>
</dbReference>
<protein>
    <submittedName>
        <fullName evidence="9">Peptide ABC transporter permease</fullName>
    </submittedName>
</protein>
<dbReference type="PROSITE" id="PS50012">
    <property type="entry name" value="RCC1_3"/>
    <property type="match status" value="3"/>
</dbReference>
<gene>
    <name evidence="9" type="ORF">CDQ84_09840</name>
</gene>
<evidence type="ECO:0000256" key="7">
    <source>
        <dbReference type="RuleBase" id="RU363032"/>
    </source>
</evidence>
<dbReference type="InterPro" id="IPR000408">
    <property type="entry name" value="Reg_chr_condens"/>
</dbReference>
<proteinExistence type="inferred from homology"/>
<keyword evidence="2 7" id="KW-0813">Transport</keyword>
<dbReference type="Pfam" id="PF13540">
    <property type="entry name" value="RCC1_2"/>
    <property type="match status" value="2"/>
</dbReference>
<dbReference type="InterPro" id="IPR009091">
    <property type="entry name" value="RCC1/BLIP-II"/>
</dbReference>
<dbReference type="InterPro" id="IPR025966">
    <property type="entry name" value="OppC_N"/>
</dbReference>
<dbReference type="Proteomes" id="UP000236151">
    <property type="component" value="Unassembled WGS sequence"/>
</dbReference>
<dbReference type="RefSeq" id="WP_103081567.1">
    <property type="nucleotide sequence ID" value="NZ_CP021850.1"/>
</dbReference>
<feature type="transmembrane region" description="Helical" evidence="7">
    <location>
        <begin position="519"/>
        <end position="552"/>
    </location>
</feature>
<dbReference type="InterPro" id="IPR035906">
    <property type="entry name" value="MetI-like_sf"/>
</dbReference>
<evidence type="ECO:0000256" key="4">
    <source>
        <dbReference type="ARBA" id="ARBA00022692"/>
    </source>
</evidence>
<dbReference type="SUPFAM" id="SSF50985">
    <property type="entry name" value="RCC1/BLIP-II"/>
    <property type="match status" value="2"/>
</dbReference>
<sequence length="611" mass="67106">MNTNTNQNIESNKSSFLRLLFIKLFGGRKILSVLEEEQLQSPFRTVVRNFRDNKVSMTALIVFFIIFAIVLIAPIYLPLDLSYIDTSQQNVAPGLDFLKVPRSLNGKVHDISVGPTFSIATSTDGKLYIWGKTKISRTIDVKYVPAGMGKIVKVSAGFDHILALNDQGKLFAWGSDRQKQSSIPKEVTQLNNIVDIKAGYQCSAVLTADGRIFFFGNSLNNDYSAGHKYQGKLAQIELTSDAVMGLTFDGQVVYLGSQKNSYSNIPENMGKVVDIAATASTMAAVNDQGKVFVWGNVSNKWNEASVPETDSKIVSIQGGRYHYTALTEDGKVIAWGANQFNQSTIPDDLEKSKVSKLFTGYFQNYAVSEDGNIKPWGLKGYPLGSDDFGRDILTRLVNGGRMSMSVGAVAVIISTIIGVIIGSISGYFGGVVDTVMQRVTEMVVSLPFLPFIMILSALIGNSMTSNQKVWLVMVILGLLSWPSLARLIRAQVLSVREQEYVVAARAVGVKKMNIVFRHILPNIISVIIVSATLDFATCMLIEATLSFLGFGIPAPQPTWGNMLYGSNNSMVIQNYWWRWVFASIILGICVICINLVGDGLRDAIDPKSQER</sequence>
<keyword evidence="5 7" id="KW-1133">Transmembrane helix</keyword>
<evidence type="ECO:0000313" key="10">
    <source>
        <dbReference type="Proteomes" id="UP000236151"/>
    </source>
</evidence>
<dbReference type="InterPro" id="IPR050366">
    <property type="entry name" value="BP-dependent_transpt_permease"/>
</dbReference>
<dbReference type="GO" id="GO:0005886">
    <property type="term" value="C:plasma membrane"/>
    <property type="evidence" value="ECO:0007669"/>
    <property type="project" value="UniProtKB-SubCell"/>
</dbReference>
<feature type="transmembrane region" description="Helical" evidence="7">
    <location>
        <begin position="404"/>
        <end position="430"/>
    </location>
</feature>
<evidence type="ECO:0000313" key="9">
    <source>
        <dbReference type="EMBL" id="PNT99033.1"/>
    </source>
</evidence>
<dbReference type="InterPro" id="IPR000515">
    <property type="entry name" value="MetI-like"/>
</dbReference>
<dbReference type="Pfam" id="PF12911">
    <property type="entry name" value="OppC_N"/>
    <property type="match status" value="1"/>
</dbReference>
<keyword evidence="3" id="KW-1003">Cell membrane</keyword>
<feature type="transmembrane region" description="Helical" evidence="7">
    <location>
        <begin position="442"/>
        <end position="463"/>
    </location>
</feature>
<dbReference type="Gene3D" id="1.10.3720.10">
    <property type="entry name" value="MetI-like"/>
    <property type="match status" value="1"/>
</dbReference>
<feature type="domain" description="ABC transmembrane type-1" evidence="8">
    <location>
        <begin position="400"/>
        <end position="597"/>
    </location>
</feature>
<evidence type="ECO:0000256" key="3">
    <source>
        <dbReference type="ARBA" id="ARBA00022475"/>
    </source>
</evidence>
<evidence type="ECO:0000256" key="2">
    <source>
        <dbReference type="ARBA" id="ARBA00022448"/>
    </source>
</evidence>
<organism evidence="9 10">
    <name type="scientific">Clostridium thermosuccinogenes</name>
    <dbReference type="NCBI Taxonomy" id="84032"/>
    <lineage>
        <taxon>Bacteria</taxon>
        <taxon>Bacillati</taxon>
        <taxon>Bacillota</taxon>
        <taxon>Clostridia</taxon>
        <taxon>Eubacteriales</taxon>
        <taxon>Clostridiaceae</taxon>
        <taxon>Clostridium</taxon>
    </lineage>
</organism>
<feature type="transmembrane region" description="Helical" evidence="7">
    <location>
        <begin position="576"/>
        <end position="597"/>
    </location>
</feature>
<keyword evidence="4 7" id="KW-0812">Transmembrane</keyword>
<evidence type="ECO:0000256" key="1">
    <source>
        <dbReference type="ARBA" id="ARBA00004651"/>
    </source>
</evidence>
<feature type="transmembrane region" description="Helical" evidence="7">
    <location>
        <begin position="469"/>
        <end position="488"/>
    </location>
</feature>
<name>A0A2K2FE93_9CLOT</name>
<dbReference type="GO" id="GO:0055085">
    <property type="term" value="P:transmembrane transport"/>
    <property type="evidence" value="ECO:0007669"/>
    <property type="project" value="InterPro"/>
</dbReference>
<dbReference type="OrthoDB" id="9797852at2"/>
<evidence type="ECO:0000259" key="8">
    <source>
        <dbReference type="PROSITE" id="PS50928"/>
    </source>
</evidence>
<dbReference type="Gene3D" id="2.130.10.30">
    <property type="entry name" value="Regulator of chromosome condensation 1/beta-lactamase-inhibitor protein II"/>
    <property type="match status" value="2"/>
</dbReference>
<comment type="similarity">
    <text evidence="7">Belongs to the binding-protein-dependent transport system permease family.</text>
</comment>
<dbReference type="PROSITE" id="PS50928">
    <property type="entry name" value="ABC_TM1"/>
    <property type="match status" value="1"/>
</dbReference>
<dbReference type="KEGG" id="cthd:CDO33_19495"/>
<evidence type="ECO:0000256" key="6">
    <source>
        <dbReference type="ARBA" id="ARBA00023136"/>
    </source>
</evidence>
<keyword evidence="10" id="KW-1185">Reference proteome</keyword>
<dbReference type="SUPFAM" id="SSF161098">
    <property type="entry name" value="MetI-like"/>
    <property type="match status" value="1"/>
</dbReference>
<dbReference type="CDD" id="cd06261">
    <property type="entry name" value="TM_PBP2"/>
    <property type="match status" value="1"/>
</dbReference>
<dbReference type="AlphaFoldDB" id="A0A2K2FE93"/>
<comment type="subcellular location">
    <subcellularLocation>
        <location evidence="1 7">Cell membrane</location>
        <topology evidence="1 7">Multi-pass membrane protein</topology>
    </subcellularLocation>
</comment>
<comment type="caution">
    <text evidence="9">The sequence shown here is derived from an EMBL/GenBank/DDBJ whole genome shotgun (WGS) entry which is preliminary data.</text>
</comment>
<dbReference type="PANTHER" id="PTHR43386">
    <property type="entry name" value="OLIGOPEPTIDE TRANSPORT SYSTEM PERMEASE PROTEIN APPC"/>
    <property type="match status" value="1"/>
</dbReference>
<feature type="transmembrane region" description="Helical" evidence="7">
    <location>
        <begin position="58"/>
        <end position="79"/>
    </location>
</feature>
<dbReference type="Pfam" id="PF00528">
    <property type="entry name" value="BPD_transp_1"/>
    <property type="match status" value="1"/>
</dbReference>
<reference evidence="9 10" key="1">
    <citation type="submission" date="2017-06" db="EMBL/GenBank/DDBJ databases">
        <title>Investigating the central metabolism of Clostridium thermosuccinogenes.</title>
        <authorList>
            <person name="Koendjbiharie J.G."/>
            <person name="van Kranenburg R."/>
        </authorList>
    </citation>
    <scope>NUCLEOTIDE SEQUENCE [LARGE SCALE GENOMIC DNA]</scope>
    <source>
        <strain evidence="9 10">DSM 5806</strain>
    </source>
</reference>
<keyword evidence="6 7" id="KW-0472">Membrane</keyword>